<feature type="region of interest" description="Disordered" evidence="1">
    <location>
        <begin position="34"/>
        <end position="60"/>
    </location>
</feature>
<proteinExistence type="predicted"/>
<organism evidence="2 3">
    <name type="scientific">Prymnesium parvum</name>
    <name type="common">Toxic golden alga</name>
    <dbReference type="NCBI Taxonomy" id="97485"/>
    <lineage>
        <taxon>Eukaryota</taxon>
        <taxon>Haptista</taxon>
        <taxon>Haptophyta</taxon>
        <taxon>Prymnesiophyceae</taxon>
        <taxon>Prymnesiales</taxon>
        <taxon>Prymnesiaceae</taxon>
        <taxon>Prymnesium</taxon>
    </lineage>
</organism>
<keyword evidence="3" id="KW-1185">Reference proteome</keyword>
<reference evidence="2 3" key="1">
    <citation type="journal article" date="2024" name="Science">
        <title>Giant polyketide synthase enzymes in the biosynthesis of giant marine polyether toxins.</title>
        <authorList>
            <person name="Fallon T.R."/>
            <person name="Shende V.V."/>
            <person name="Wierzbicki I.H."/>
            <person name="Pendleton A.L."/>
            <person name="Watervoot N.F."/>
            <person name="Auber R.P."/>
            <person name="Gonzalez D.J."/>
            <person name="Wisecaver J.H."/>
            <person name="Moore B.S."/>
        </authorList>
    </citation>
    <scope>NUCLEOTIDE SEQUENCE [LARGE SCALE GENOMIC DNA]</scope>
    <source>
        <strain evidence="2 3">12B1</strain>
    </source>
</reference>
<evidence type="ECO:0000313" key="2">
    <source>
        <dbReference type="EMBL" id="KAL1498976.1"/>
    </source>
</evidence>
<gene>
    <name evidence="2" type="ORF">AB1Y20_013496</name>
</gene>
<evidence type="ECO:0000313" key="3">
    <source>
        <dbReference type="Proteomes" id="UP001515480"/>
    </source>
</evidence>
<accession>A0AB34II06</accession>
<comment type="caution">
    <text evidence="2">The sequence shown here is derived from an EMBL/GenBank/DDBJ whole genome shotgun (WGS) entry which is preliminary data.</text>
</comment>
<name>A0AB34II06_PRYPA</name>
<sequence length="111" mass="11793">MPGRKTCPTCQHSWLDAHGKPECPKCLSPLGGAPPKRMPGEASTMKQPAGSAMESESGTCPKGGAHHWKFGKCNKCGVGEGVSKTVPGECEKGGKHIYKFSKCTKCGKREF</sequence>
<evidence type="ECO:0000256" key="1">
    <source>
        <dbReference type="SAM" id="MobiDB-lite"/>
    </source>
</evidence>
<dbReference type="AlphaFoldDB" id="A0AB34II06"/>
<protein>
    <submittedName>
        <fullName evidence="2">Uncharacterized protein</fullName>
    </submittedName>
</protein>
<dbReference type="Proteomes" id="UP001515480">
    <property type="component" value="Unassembled WGS sequence"/>
</dbReference>
<dbReference type="EMBL" id="JBGBPQ010000026">
    <property type="protein sequence ID" value="KAL1498976.1"/>
    <property type="molecule type" value="Genomic_DNA"/>
</dbReference>